<sequence>TTARIIKELISMWPESPKVYIVPTDGFLFKNKELEKRGIMLRKGFPESYDLRAMINFLYQVKSGNRSIEIPQYSHLVYDITEEKTLINEPDVIIFEGLNVLQTHTKTLSADGPDLMVSVFF</sequence>
<dbReference type="Pfam" id="PF00485">
    <property type="entry name" value="PRK"/>
    <property type="match status" value="1"/>
</dbReference>
<evidence type="ECO:0000313" key="2">
    <source>
        <dbReference type="EMBL" id="EQD33281.1"/>
    </source>
</evidence>
<proteinExistence type="predicted"/>
<reference evidence="2" key="1">
    <citation type="submission" date="2013-08" db="EMBL/GenBank/DDBJ databases">
        <authorList>
            <person name="Mendez C."/>
            <person name="Richter M."/>
            <person name="Ferrer M."/>
            <person name="Sanchez J."/>
        </authorList>
    </citation>
    <scope>NUCLEOTIDE SEQUENCE</scope>
</reference>
<keyword evidence="2" id="KW-0808">Transferase</keyword>
<keyword evidence="2" id="KW-0418">Kinase</keyword>
<dbReference type="SUPFAM" id="SSF52540">
    <property type="entry name" value="P-loop containing nucleoside triphosphate hydrolases"/>
    <property type="match status" value="1"/>
</dbReference>
<name>T0YD96_9ZZZZ</name>
<dbReference type="Gene3D" id="3.40.50.300">
    <property type="entry name" value="P-loop containing nucleotide triphosphate hydrolases"/>
    <property type="match status" value="1"/>
</dbReference>
<feature type="domain" description="Phosphoribulokinase/uridine kinase" evidence="1">
    <location>
        <begin position="46"/>
        <end position="101"/>
    </location>
</feature>
<dbReference type="GO" id="GO:0016301">
    <property type="term" value="F:kinase activity"/>
    <property type="evidence" value="ECO:0007669"/>
    <property type="project" value="UniProtKB-KW"/>
</dbReference>
<reference evidence="2" key="2">
    <citation type="journal article" date="2014" name="ISME J.">
        <title>Microbial stratification in low pH oxic and suboxic macroscopic growths along an acid mine drainage.</title>
        <authorList>
            <person name="Mendez-Garcia C."/>
            <person name="Mesa V."/>
            <person name="Sprenger R.R."/>
            <person name="Richter M."/>
            <person name="Diez M.S."/>
            <person name="Solano J."/>
            <person name="Bargiela R."/>
            <person name="Golyshina O.V."/>
            <person name="Manteca A."/>
            <person name="Ramos J.L."/>
            <person name="Gallego J.R."/>
            <person name="Llorente I."/>
            <person name="Martins Dos Santos V.A."/>
            <person name="Jensen O.N."/>
            <person name="Pelaez A.I."/>
            <person name="Sanchez J."/>
            <person name="Ferrer M."/>
        </authorList>
    </citation>
    <scope>NUCLEOTIDE SEQUENCE</scope>
</reference>
<dbReference type="EMBL" id="AUZX01014107">
    <property type="protein sequence ID" value="EQD33281.1"/>
    <property type="molecule type" value="Genomic_DNA"/>
</dbReference>
<dbReference type="AlphaFoldDB" id="T0YD96"/>
<organism evidence="2">
    <name type="scientific">mine drainage metagenome</name>
    <dbReference type="NCBI Taxonomy" id="410659"/>
    <lineage>
        <taxon>unclassified sequences</taxon>
        <taxon>metagenomes</taxon>
        <taxon>ecological metagenomes</taxon>
    </lineage>
</organism>
<comment type="caution">
    <text evidence="2">The sequence shown here is derived from an EMBL/GenBank/DDBJ whole genome shotgun (WGS) entry which is preliminary data.</text>
</comment>
<dbReference type="InterPro" id="IPR006083">
    <property type="entry name" value="PRK/URK"/>
</dbReference>
<evidence type="ECO:0000259" key="1">
    <source>
        <dbReference type="Pfam" id="PF00485"/>
    </source>
</evidence>
<gene>
    <name evidence="2" type="ORF">B1A_19119</name>
</gene>
<feature type="non-terminal residue" evidence="2">
    <location>
        <position position="1"/>
    </location>
</feature>
<dbReference type="InterPro" id="IPR027417">
    <property type="entry name" value="P-loop_NTPase"/>
</dbReference>
<dbReference type="GO" id="GO:0005524">
    <property type="term" value="F:ATP binding"/>
    <property type="evidence" value="ECO:0007669"/>
    <property type="project" value="InterPro"/>
</dbReference>
<accession>T0YD96</accession>
<protein>
    <submittedName>
        <fullName evidence="2">Pantothenate kinase</fullName>
    </submittedName>
</protein>